<organism evidence="1 2">
    <name type="scientific">Clitoria ternatea</name>
    <name type="common">Butterfly pea</name>
    <dbReference type="NCBI Taxonomy" id="43366"/>
    <lineage>
        <taxon>Eukaryota</taxon>
        <taxon>Viridiplantae</taxon>
        <taxon>Streptophyta</taxon>
        <taxon>Embryophyta</taxon>
        <taxon>Tracheophyta</taxon>
        <taxon>Spermatophyta</taxon>
        <taxon>Magnoliopsida</taxon>
        <taxon>eudicotyledons</taxon>
        <taxon>Gunneridae</taxon>
        <taxon>Pentapetalae</taxon>
        <taxon>rosids</taxon>
        <taxon>fabids</taxon>
        <taxon>Fabales</taxon>
        <taxon>Fabaceae</taxon>
        <taxon>Papilionoideae</taxon>
        <taxon>50 kb inversion clade</taxon>
        <taxon>NPAAA clade</taxon>
        <taxon>indigoferoid/millettioid clade</taxon>
        <taxon>Phaseoleae</taxon>
        <taxon>Clitoria</taxon>
    </lineage>
</organism>
<evidence type="ECO:0000313" key="2">
    <source>
        <dbReference type="Proteomes" id="UP001359559"/>
    </source>
</evidence>
<dbReference type="InterPro" id="IPR015943">
    <property type="entry name" value="WD40/YVTN_repeat-like_dom_sf"/>
</dbReference>
<reference evidence="1 2" key="1">
    <citation type="submission" date="2024-01" db="EMBL/GenBank/DDBJ databases">
        <title>The genomes of 5 underutilized Papilionoideae crops provide insights into root nodulation and disease resistance.</title>
        <authorList>
            <person name="Yuan L."/>
        </authorList>
    </citation>
    <scope>NUCLEOTIDE SEQUENCE [LARGE SCALE GENOMIC DNA]</scope>
    <source>
        <strain evidence="1">LY-2023</strain>
        <tissue evidence="1">Leaf</tissue>
    </source>
</reference>
<gene>
    <name evidence="1" type="ORF">RJT34_12528</name>
</gene>
<protein>
    <submittedName>
        <fullName evidence="1">Uncharacterized protein</fullName>
    </submittedName>
</protein>
<dbReference type="InterPro" id="IPR036322">
    <property type="entry name" value="WD40_repeat_dom_sf"/>
</dbReference>
<dbReference type="SUPFAM" id="SSF50978">
    <property type="entry name" value="WD40 repeat-like"/>
    <property type="match status" value="1"/>
</dbReference>
<accession>A0AAN9JMC2</accession>
<dbReference type="PANTHER" id="PTHR47446">
    <property type="entry name" value="RING-TYPE E3 UBIQUITIN TRANSFERASE"/>
    <property type="match status" value="1"/>
</dbReference>
<keyword evidence="2" id="KW-1185">Reference proteome</keyword>
<proteinExistence type="predicted"/>
<dbReference type="PANTHER" id="PTHR47446:SF2">
    <property type="entry name" value="RING-TYPE E3 UBIQUITIN TRANSFERASE"/>
    <property type="match status" value="1"/>
</dbReference>
<evidence type="ECO:0000313" key="1">
    <source>
        <dbReference type="EMBL" id="KAK7301658.1"/>
    </source>
</evidence>
<dbReference type="SMART" id="SM00320">
    <property type="entry name" value="WD40"/>
    <property type="match status" value="3"/>
</dbReference>
<dbReference type="AlphaFoldDB" id="A0AAN9JMC2"/>
<dbReference type="InterPro" id="IPR001680">
    <property type="entry name" value="WD40_rpt"/>
</dbReference>
<dbReference type="Proteomes" id="UP001359559">
    <property type="component" value="Unassembled WGS sequence"/>
</dbReference>
<dbReference type="EMBL" id="JAYKXN010000003">
    <property type="protein sequence ID" value="KAK7301658.1"/>
    <property type="molecule type" value="Genomic_DNA"/>
</dbReference>
<name>A0AAN9JMC2_CLITE</name>
<dbReference type="InterPro" id="IPR052858">
    <property type="entry name" value="E3_ubiquitin-ligase_LIN"/>
</dbReference>
<sequence>MDNGFREDLRALLEGKEMKQMVSLRVFMEGFYINGAEEMLKVLETGRLGELLEGLPEVTAVSMDPNFFAYLHNDFLSAVPDRKEKFGIFLKRNKCKYGNSDDFSSQAIDGLQVINGLECKIACNWSKAWSIGKVAIHCVQLHDMKDQIHNLVVTNRLAYFIPQGTCVKVQSLNAESKLLNSSQYVKCLAHFQGKLYCGCHDSSVQIWNNSNYNMVGSLHCGSEVQAMAVNSDLIYLGCKGSAVEIWDTKKHSRVDTLQMGTNCRVNCMVVDSNEEMLVIGTSDGQIQVVVMQRSQKDGSLSSDLLPSMWLLLSDIDSLEFLFLLDKPPMGNVLFAMLFTS</sequence>
<dbReference type="Gene3D" id="2.130.10.10">
    <property type="entry name" value="YVTN repeat-like/Quinoprotein amine dehydrogenase"/>
    <property type="match status" value="1"/>
</dbReference>
<comment type="caution">
    <text evidence="1">The sequence shown here is derived from an EMBL/GenBank/DDBJ whole genome shotgun (WGS) entry which is preliminary data.</text>
</comment>